<dbReference type="PROSITE" id="PS50109">
    <property type="entry name" value="HIS_KIN"/>
    <property type="match status" value="1"/>
</dbReference>
<keyword evidence="4" id="KW-1003">Cell membrane</keyword>
<evidence type="ECO:0000256" key="1">
    <source>
        <dbReference type="ARBA" id="ARBA00000085"/>
    </source>
</evidence>
<evidence type="ECO:0000259" key="14">
    <source>
        <dbReference type="PROSITE" id="PS50885"/>
    </source>
</evidence>
<dbReference type="RefSeq" id="WP_378126167.1">
    <property type="nucleotide sequence ID" value="NZ_JBHSED010000003.1"/>
</dbReference>
<evidence type="ECO:0000256" key="10">
    <source>
        <dbReference type="ARBA" id="ARBA00023012"/>
    </source>
</evidence>
<dbReference type="Pfam" id="PF06580">
    <property type="entry name" value="His_kinase"/>
    <property type="match status" value="1"/>
</dbReference>
<dbReference type="SUPFAM" id="SSF55874">
    <property type="entry name" value="ATPase domain of HSP90 chaperone/DNA topoisomerase II/histidine kinase"/>
    <property type="match status" value="1"/>
</dbReference>
<dbReference type="EMBL" id="JBHSED010000003">
    <property type="protein sequence ID" value="MFC4302280.1"/>
    <property type="molecule type" value="Genomic_DNA"/>
</dbReference>
<evidence type="ECO:0000313" key="16">
    <source>
        <dbReference type="Proteomes" id="UP001595755"/>
    </source>
</evidence>
<keyword evidence="9" id="KW-0067">ATP-binding</keyword>
<evidence type="ECO:0000256" key="5">
    <source>
        <dbReference type="ARBA" id="ARBA00022553"/>
    </source>
</evidence>
<dbReference type="Proteomes" id="UP001595755">
    <property type="component" value="Unassembled WGS sequence"/>
</dbReference>
<reference evidence="16" key="1">
    <citation type="journal article" date="2019" name="Int. J. Syst. Evol. Microbiol.">
        <title>The Global Catalogue of Microorganisms (GCM) 10K type strain sequencing project: providing services to taxonomists for standard genome sequencing and annotation.</title>
        <authorList>
            <consortium name="The Broad Institute Genomics Platform"/>
            <consortium name="The Broad Institute Genome Sequencing Center for Infectious Disease"/>
            <person name="Wu L."/>
            <person name="Ma J."/>
        </authorList>
    </citation>
    <scope>NUCLEOTIDE SEQUENCE [LARGE SCALE GENOMIC DNA]</scope>
    <source>
        <strain evidence="16">CGMCC 4.1641</strain>
    </source>
</reference>
<dbReference type="Gene3D" id="3.30.565.10">
    <property type="entry name" value="Histidine kinase-like ATPase, C-terminal domain"/>
    <property type="match status" value="1"/>
</dbReference>
<evidence type="ECO:0000256" key="4">
    <source>
        <dbReference type="ARBA" id="ARBA00022475"/>
    </source>
</evidence>
<evidence type="ECO:0000259" key="13">
    <source>
        <dbReference type="PROSITE" id="PS50109"/>
    </source>
</evidence>
<dbReference type="InterPro" id="IPR036890">
    <property type="entry name" value="HATPase_C_sf"/>
</dbReference>
<protein>
    <recommendedName>
        <fullName evidence="3">histidine kinase</fullName>
        <ecNumber evidence="3">2.7.13.3</ecNumber>
    </recommendedName>
</protein>
<feature type="transmembrane region" description="Helical" evidence="12">
    <location>
        <begin position="21"/>
        <end position="42"/>
    </location>
</feature>
<dbReference type="GO" id="GO:0004673">
    <property type="term" value="F:protein histidine kinase activity"/>
    <property type="evidence" value="ECO:0007669"/>
    <property type="project" value="UniProtKB-EC"/>
</dbReference>
<organism evidence="15 16">
    <name type="scientific">Cohnella boryungensis</name>
    <dbReference type="NCBI Taxonomy" id="768479"/>
    <lineage>
        <taxon>Bacteria</taxon>
        <taxon>Bacillati</taxon>
        <taxon>Bacillota</taxon>
        <taxon>Bacilli</taxon>
        <taxon>Bacillales</taxon>
        <taxon>Paenibacillaceae</taxon>
        <taxon>Cohnella</taxon>
    </lineage>
</organism>
<evidence type="ECO:0000256" key="3">
    <source>
        <dbReference type="ARBA" id="ARBA00012438"/>
    </source>
</evidence>
<evidence type="ECO:0000256" key="6">
    <source>
        <dbReference type="ARBA" id="ARBA00022679"/>
    </source>
</evidence>
<evidence type="ECO:0000256" key="12">
    <source>
        <dbReference type="SAM" id="Phobius"/>
    </source>
</evidence>
<keyword evidence="6 15" id="KW-0808">Transferase</keyword>
<dbReference type="Gene3D" id="6.10.340.10">
    <property type="match status" value="1"/>
</dbReference>
<gene>
    <name evidence="15" type="ORF">ACFO1S_02350</name>
</gene>
<keyword evidence="16" id="KW-1185">Reference proteome</keyword>
<comment type="caution">
    <text evidence="15">The sequence shown here is derived from an EMBL/GenBank/DDBJ whole genome shotgun (WGS) entry which is preliminary data.</text>
</comment>
<dbReference type="PRINTS" id="PR00344">
    <property type="entry name" value="BCTRLSENSOR"/>
</dbReference>
<keyword evidence="12" id="KW-0812">Transmembrane</keyword>
<keyword evidence="5" id="KW-0597">Phosphoprotein</keyword>
<name>A0ABV8S5G6_9BACL</name>
<keyword evidence="8 15" id="KW-0418">Kinase</keyword>
<feature type="domain" description="Histidine kinase" evidence="13">
    <location>
        <begin position="411"/>
        <end position="581"/>
    </location>
</feature>
<dbReference type="SMART" id="SM00387">
    <property type="entry name" value="HATPase_c"/>
    <property type="match status" value="1"/>
</dbReference>
<evidence type="ECO:0000256" key="8">
    <source>
        <dbReference type="ARBA" id="ARBA00022777"/>
    </source>
</evidence>
<evidence type="ECO:0000256" key="11">
    <source>
        <dbReference type="ARBA" id="ARBA00023136"/>
    </source>
</evidence>
<dbReference type="InterPro" id="IPR050640">
    <property type="entry name" value="Bact_2-comp_sensor_kinase"/>
</dbReference>
<proteinExistence type="predicted"/>
<dbReference type="PROSITE" id="PS50885">
    <property type="entry name" value="HAMP"/>
    <property type="match status" value="1"/>
</dbReference>
<keyword evidence="7" id="KW-0547">Nucleotide-binding</keyword>
<dbReference type="InterPro" id="IPR005467">
    <property type="entry name" value="His_kinase_dom"/>
</dbReference>
<evidence type="ECO:0000256" key="7">
    <source>
        <dbReference type="ARBA" id="ARBA00022741"/>
    </source>
</evidence>
<evidence type="ECO:0000313" key="15">
    <source>
        <dbReference type="EMBL" id="MFC4302280.1"/>
    </source>
</evidence>
<dbReference type="InterPro" id="IPR004358">
    <property type="entry name" value="Sig_transdc_His_kin-like_C"/>
</dbReference>
<evidence type="ECO:0000256" key="9">
    <source>
        <dbReference type="ARBA" id="ARBA00022840"/>
    </source>
</evidence>
<feature type="transmembrane region" description="Helical" evidence="12">
    <location>
        <begin position="289"/>
        <end position="308"/>
    </location>
</feature>
<sequence>MEMQRGFRFFRHMKIKNKLSILFASIIAVTFTFTFLVQQYAFSIYDQQLYDKSSQVLNLSSAAIETKLGRIEQMSYDIIADIQLQNQLQAINKAESEYDLHILRQKVIDRLLTYAGSEPSIYSIQLFDSRGKENGAGNVTAVQPAKSERIQRLAREAEGDMRWFYPDAEDPALISAREIRSFNNTNFDLDYLGTLLIRVNIGKIVQQFSTGEGDLILFSGEGVIYPQEPLFSPGEVAGSLRASKGYFTQSISSHTYFISYIGSSNTGWTYLNITPFNQIFERVIFIKELVVIVFIGIFLLVIPAGIRFSRSLTRPIDKLIARMKLAEKGNFAEAHLQTPDDTPMSMDEMGLLHRTFRLMVERINTLITENYANRLLIKETEFKALQAQINPHFLYNTLESINWLAKVNKQEKISNMVESLAFLLRNSISMKEEILTLAEELEVVVSYVTIQKIRFDERLDFELEAPSGLLSRRLPKLTLQPLLENAIHYALEPTIGRSRIVVRAELTADRLCISVEDDGPGMPPDVLERLRSGELKTRGTGIGMLNIDDRIKLAFGEQYGLRIDSAPGKGTRVIVELPPEEEE</sequence>
<keyword evidence="12" id="KW-1133">Transmembrane helix</keyword>
<dbReference type="PANTHER" id="PTHR34220">
    <property type="entry name" value="SENSOR HISTIDINE KINASE YPDA"/>
    <property type="match status" value="1"/>
</dbReference>
<accession>A0ABV8S5G6</accession>
<dbReference type="EC" id="2.7.13.3" evidence="3"/>
<keyword evidence="10" id="KW-0902">Two-component regulatory system</keyword>
<comment type="catalytic activity">
    <reaction evidence="1">
        <text>ATP + protein L-histidine = ADP + protein N-phospho-L-histidine.</text>
        <dbReference type="EC" id="2.7.13.3"/>
    </reaction>
</comment>
<evidence type="ECO:0000256" key="2">
    <source>
        <dbReference type="ARBA" id="ARBA00004651"/>
    </source>
</evidence>
<dbReference type="PANTHER" id="PTHR34220:SF7">
    <property type="entry name" value="SENSOR HISTIDINE KINASE YPDA"/>
    <property type="match status" value="1"/>
</dbReference>
<dbReference type="InterPro" id="IPR003660">
    <property type="entry name" value="HAMP_dom"/>
</dbReference>
<dbReference type="InterPro" id="IPR010559">
    <property type="entry name" value="Sig_transdc_His_kin_internal"/>
</dbReference>
<keyword evidence="11 12" id="KW-0472">Membrane</keyword>
<dbReference type="InterPro" id="IPR003594">
    <property type="entry name" value="HATPase_dom"/>
</dbReference>
<dbReference type="Pfam" id="PF02518">
    <property type="entry name" value="HATPase_c"/>
    <property type="match status" value="1"/>
</dbReference>
<comment type="subcellular location">
    <subcellularLocation>
        <location evidence="2">Cell membrane</location>
        <topology evidence="2">Multi-pass membrane protein</topology>
    </subcellularLocation>
</comment>
<feature type="domain" description="HAMP" evidence="14">
    <location>
        <begin position="310"/>
        <end position="368"/>
    </location>
</feature>